<protein>
    <submittedName>
        <fullName evidence="4">Polyketide cyclase</fullName>
    </submittedName>
</protein>
<dbReference type="InterPro" id="IPR032710">
    <property type="entry name" value="NTF2-like_dom_sf"/>
</dbReference>
<dbReference type="OrthoDB" id="129343at2"/>
<organism evidence="4 6">
    <name type="scientific">Bordetella bronchialis</name>
    <dbReference type="NCBI Taxonomy" id="463025"/>
    <lineage>
        <taxon>Bacteria</taxon>
        <taxon>Pseudomonadati</taxon>
        <taxon>Pseudomonadota</taxon>
        <taxon>Betaproteobacteria</taxon>
        <taxon>Burkholderiales</taxon>
        <taxon>Alcaligenaceae</taxon>
        <taxon>Bordetella</taxon>
    </lineage>
</organism>
<name>A0A193FBT3_9BORD</name>
<dbReference type="InterPro" id="IPR037401">
    <property type="entry name" value="SnoaL-like"/>
</dbReference>
<evidence type="ECO:0000256" key="1">
    <source>
        <dbReference type="SAM" id="SignalP"/>
    </source>
</evidence>
<keyword evidence="5" id="KW-1185">Reference proteome</keyword>
<dbReference type="Gene3D" id="3.10.450.50">
    <property type="match status" value="1"/>
</dbReference>
<dbReference type="RefSeq" id="WP_066342709.1">
    <property type="nucleotide sequence ID" value="NZ_CBCSFJ010000012.1"/>
</dbReference>
<evidence type="ECO:0000313" key="6">
    <source>
        <dbReference type="Proteomes" id="UP000092213"/>
    </source>
</evidence>
<dbReference type="Proteomes" id="UP000091897">
    <property type="component" value="Chromosome"/>
</dbReference>
<feature type="chain" id="PRO_5008258085" evidence="1">
    <location>
        <begin position="28"/>
        <end position="149"/>
    </location>
</feature>
<dbReference type="SUPFAM" id="SSF54427">
    <property type="entry name" value="NTF2-like"/>
    <property type="match status" value="1"/>
</dbReference>
<evidence type="ECO:0000313" key="3">
    <source>
        <dbReference type="EMBL" id="ANN64975.1"/>
    </source>
</evidence>
<keyword evidence="1" id="KW-0732">Signal</keyword>
<dbReference type="Proteomes" id="UP000092213">
    <property type="component" value="Chromosome"/>
</dbReference>
<dbReference type="STRING" id="463025.BAU08_00390"/>
<evidence type="ECO:0000259" key="2">
    <source>
        <dbReference type="Pfam" id="PF12680"/>
    </source>
</evidence>
<proteinExistence type="predicted"/>
<dbReference type="KEGG" id="bbro:BAU06_00400"/>
<dbReference type="PANTHER" id="PTHR38436">
    <property type="entry name" value="POLYKETIDE CYCLASE SNOAL-LIKE DOMAIN"/>
    <property type="match status" value="1"/>
</dbReference>
<dbReference type="PANTHER" id="PTHR38436:SF1">
    <property type="entry name" value="ESTER CYCLASE"/>
    <property type="match status" value="1"/>
</dbReference>
<feature type="domain" description="SnoaL-like" evidence="2">
    <location>
        <begin position="33"/>
        <end position="131"/>
    </location>
</feature>
<evidence type="ECO:0000313" key="4">
    <source>
        <dbReference type="EMBL" id="ANN70005.1"/>
    </source>
</evidence>
<evidence type="ECO:0000313" key="5">
    <source>
        <dbReference type="Proteomes" id="UP000091897"/>
    </source>
</evidence>
<dbReference type="AlphaFoldDB" id="A0A193FBT3"/>
<gene>
    <name evidence="3" type="ORF">BAU06_00400</name>
    <name evidence="4" type="ORF">BAU08_00390</name>
</gene>
<dbReference type="EMBL" id="CP016170">
    <property type="protein sequence ID" value="ANN64975.1"/>
    <property type="molecule type" value="Genomic_DNA"/>
</dbReference>
<feature type="signal peptide" evidence="1">
    <location>
        <begin position="1"/>
        <end position="27"/>
    </location>
</feature>
<dbReference type="GO" id="GO:0030638">
    <property type="term" value="P:polyketide metabolic process"/>
    <property type="evidence" value="ECO:0007669"/>
    <property type="project" value="InterPro"/>
</dbReference>
<dbReference type="Pfam" id="PF12680">
    <property type="entry name" value="SnoaL_2"/>
    <property type="match status" value="1"/>
</dbReference>
<sequence>MKLKPFAATFLFCAAACLCATAQSAPADNKAVVTAFFRMLFQDKNVDKALQTYVDKNLIQHDPYLPDGASAMADFYGPYLEQHPMATADIKRMIAEDDLVVVHSLWKESPEDTGQAVVDIFRLRDGKIVEHWDVSQDIPENPANRNTMF</sequence>
<reference evidence="5 6" key="1">
    <citation type="submission" date="2016-06" db="EMBL/GenBank/DDBJ databases">
        <title>Complete genome sequences of Bordetella bronchialis and Bordetella flabilis.</title>
        <authorList>
            <person name="LiPuma J.J."/>
            <person name="Spilker T."/>
        </authorList>
    </citation>
    <scope>NUCLEOTIDE SEQUENCE [LARGE SCALE GENOMIC DNA]</scope>
    <source>
        <strain evidence="4 6">AU17976</strain>
        <strain evidence="3 5">AU3182</strain>
    </source>
</reference>
<dbReference type="EMBL" id="CP016171">
    <property type="protein sequence ID" value="ANN70005.1"/>
    <property type="molecule type" value="Genomic_DNA"/>
</dbReference>
<dbReference type="InterPro" id="IPR009959">
    <property type="entry name" value="Cyclase_SnoaL-like"/>
</dbReference>
<accession>A0A193FBT3</accession>